<name>A6UVA0_META3</name>
<dbReference type="GeneID" id="5326513"/>
<dbReference type="SUPFAM" id="SSF53335">
    <property type="entry name" value="S-adenosyl-L-methionine-dependent methyltransferases"/>
    <property type="match status" value="1"/>
</dbReference>
<organism evidence="2 3">
    <name type="scientific">Methanococcus aeolicus (strain ATCC BAA-1280 / DSM 17508 / OCM 812 / Nankai-3)</name>
    <dbReference type="NCBI Taxonomy" id="419665"/>
    <lineage>
        <taxon>Archaea</taxon>
        <taxon>Methanobacteriati</taxon>
        <taxon>Methanobacteriota</taxon>
        <taxon>Methanomada group</taxon>
        <taxon>Methanococci</taxon>
        <taxon>Methanococcales</taxon>
        <taxon>Methanococcaceae</taxon>
        <taxon>Methanococcus</taxon>
    </lineage>
</organism>
<evidence type="ECO:0000259" key="1">
    <source>
        <dbReference type="Pfam" id="PF08241"/>
    </source>
</evidence>
<dbReference type="Pfam" id="PF08241">
    <property type="entry name" value="Methyltransf_11"/>
    <property type="match status" value="1"/>
</dbReference>
<dbReference type="Proteomes" id="UP000001106">
    <property type="component" value="Chromosome"/>
</dbReference>
<dbReference type="EMBL" id="CP000743">
    <property type="protein sequence ID" value="ABR56422.1"/>
    <property type="molecule type" value="Genomic_DNA"/>
</dbReference>
<keyword evidence="2" id="KW-0808">Transferase</keyword>
<sequence>MGEQNNNYLLNSSSFDNYAKEYDSWYDENKEIYKLEVKAIKKYIPKSEKENEKEIGLEIGVGTGRFAGVFGIKYGLEPSKSMADIAKYRGIKIYIGVAEELPFDNNFFDYILMTTTICFLNNPIKALGEIKRVLKPNGRLIIGFIDKDSLFGRFYESKKDNSKFYKNAKFYSLNDVLNMLNKLNYKNIIYEKVKLKNNDDGSFVVVCAEI</sequence>
<dbReference type="KEGG" id="mae:Maeo_0840"/>
<dbReference type="InterPro" id="IPR050508">
    <property type="entry name" value="Methyltransf_Superfamily"/>
</dbReference>
<dbReference type="HOGENOM" id="CLU_037990_14_1_2"/>
<feature type="domain" description="Methyltransferase type 11" evidence="1">
    <location>
        <begin position="57"/>
        <end position="142"/>
    </location>
</feature>
<dbReference type="OrthoDB" id="1018at2157"/>
<evidence type="ECO:0000313" key="2">
    <source>
        <dbReference type="EMBL" id="ABR56422.1"/>
    </source>
</evidence>
<accession>A6UVA0</accession>
<dbReference type="GO" id="GO:0008757">
    <property type="term" value="F:S-adenosylmethionine-dependent methyltransferase activity"/>
    <property type="evidence" value="ECO:0007669"/>
    <property type="project" value="InterPro"/>
</dbReference>
<dbReference type="RefSeq" id="WP_011973554.1">
    <property type="nucleotide sequence ID" value="NC_009635.1"/>
</dbReference>
<evidence type="ECO:0000313" key="3">
    <source>
        <dbReference type="Proteomes" id="UP000001106"/>
    </source>
</evidence>
<dbReference type="InterPro" id="IPR029063">
    <property type="entry name" value="SAM-dependent_MTases_sf"/>
</dbReference>
<dbReference type="PANTHER" id="PTHR42912">
    <property type="entry name" value="METHYLTRANSFERASE"/>
    <property type="match status" value="1"/>
</dbReference>
<dbReference type="CDD" id="cd02440">
    <property type="entry name" value="AdoMet_MTases"/>
    <property type="match status" value="1"/>
</dbReference>
<dbReference type="STRING" id="419665.Maeo_0840"/>
<proteinExistence type="predicted"/>
<dbReference type="AlphaFoldDB" id="A6UVA0"/>
<dbReference type="InterPro" id="IPR013216">
    <property type="entry name" value="Methyltransf_11"/>
</dbReference>
<dbReference type="eggNOG" id="arCOG01773">
    <property type="taxonomic scope" value="Archaea"/>
</dbReference>
<gene>
    <name evidence="2" type="ordered locus">Maeo_0840</name>
</gene>
<dbReference type="GO" id="GO:0032259">
    <property type="term" value="P:methylation"/>
    <property type="evidence" value="ECO:0007669"/>
    <property type="project" value="UniProtKB-KW"/>
</dbReference>
<protein>
    <submittedName>
        <fullName evidence="2">Methyltransferase type 11</fullName>
    </submittedName>
</protein>
<reference evidence="2" key="1">
    <citation type="submission" date="2007-06" db="EMBL/GenBank/DDBJ databases">
        <title>Complete sequence of Methanococcus aeolicus Nankai-3.</title>
        <authorList>
            <consortium name="US DOE Joint Genome Institute"/>
            <person name="Copeland A."/>
            <person name="Lucas S."/>
            <person name="Lapidus A."/>
            <person name="Barry K."/>
            <person name="Glavina del Rio T."/>
            <person name="Dalin E."/>
            <person name="Tice H."/>
            <person name="Pitluck S."/>
            <person name="Chain P."/>
            <person name="Malfatti S."/>
            <person name="Shin M."/>
            <person name="Vergez L."/>
            <person name="Schmutz J."/>
            <person name="Larimer F."/>
            <person name="Land M."/>
            <person name="Hauser L."/>
            <person name="Kyrpides N."/>
            <person name="Lykidis A."/>
            <person name="Sieprawska-Lupa M."/>
            <person name="Whitman W.B."/>
            <person name="Richardson P."/>
        </authorList>
    </citation>
    <scope>NUCLEOTIDE SEQUENCE [LARGE SCALE GENOMIC DNA]</scope>
    <source>
        <strain evidence="2">Nankai-3</strain>
    </source>
</reference>
<keyword evidence="3" id="KW-1185">Reference proteome</keyword>
<dbReference type="PANTHER" id="PTHR42912:SF80">
    <property type="entry name" value="METHYLTRANSFERASE DOMAIN-CONTAINING PROTEIN"/>
    <property type="match status" value="1"/>
</dbReference>
<dbReference type="Gene3D" id="3.40.50.150">
    <property type="entry name" value="Vaccinia Virus protein VP39"/>
    <property type="match status" value="1"/>
</dbReference>
<keyword evidence="2" id="KW-0489">Methyltransferase</keyword>